<proteinExistence type="predicted"/>
<dbReference type="PANTHER" id="PTHR10739:SF13">
    <property type="entry name" value="CHOLINE-PHOSPHATE CYTIDYLYLTRANSFERASE"/>
    <property type="match status" value="1"/>
</dbReference>
<sequence length="164" mass="18798">MTSPRGNKPSLGDSLSSRVPKDRPVHIFTEGIFDLFHFGHVRMFRQLKEAFPNVKLTAGICSDELVQRFKGPLVMTFEERFASLKSCPYVDQVVDYGMYWATLELLDELEDRKHFHDGAHTTNFGSARGVLRPKRQARNQRSKLICIILRGGMARNHPATYLNF</sequence>
<dbReference type="GO" id="GO:0004105">
    <property type="term" value="F:choline-phosphate cytidylyltransferase activity"/>
    <property type="evidence" value="ECO:0007669"/>
    <property type="project" value="UniProtKB-EC"/>
</dbReference>
<dbReference type="InterPro" id="IPR014729">
    <property type="entry name" value="Rossmann-like_a/b/a_fold"/>
</dbReference>
<dbReference type="EMBL" id="UYSL01024252">
    <property type="protein sequence ID" value="VDL83258.1"/>
    <property type="molecule type" value="Genomic_DNA"/>
</dbReference>
<dbReference type="EC" id="2.7.7.15" evidence="2"/>
<evidence type="ECO:0000256" key="2">
    <source>
        <dbReference type="ARBA" id="ARBA00026101"/>
    </source>
</evidence>
<reference evidence="6" key="1">
    <citation type="submission" date="2017-02" db="UniProtKB">
        <authorList>
            <consortium name="WormBaseParasite"/>
        </authorList>
    </citation>
    <scope>IDENTIFICATION</scope>
</reference>
<keyword evidence="5" id="KW-1185">Reference proteome</keyword>
<dbReference type="STRING" id="27835.A0A0N4YQK1"/>
<dbReference type="InterPro" id="IPR004821">
    <property type="entry name" value="Cyt_trans-like"/>
</dbReference>
<comment type="pathway">
    <text evidence="1">Phospholipid metabolism; phosphatidylcholine biosynthesis; phosphatidylcholine from phosphocholine: step 1/2.</text>
</comment>
<dbReference type="Proteomes" id="UP000271162">
    <property type="component" value="Unassembled WGS sequence"/>
</dbReference>
<evidence type="ECO:0000313" key="5">
    <source>
        <dbReference type="Proteomes" id="UP000271162"/>
    </source>
</evidence>
<evidence type="ECO:0000259" key="3">
    <source>
        <dbReference type="Pfam" id="PF01467"/>
    </source>
</evidence>
<organism evidence="6">
    <name type="scientific">Nippostrongylus brasiliensis</name>
    <name type="common">Rat hookworm</name>
    <dbReference type="NCBI Taxonomy" id="27835"/>
    <lineage>
        <taxon>Eukaryota</taxon>
        <taxon>Metazoa</taxon>
        <taxon>Ecdysozoa</taxon>
        <taxon>Nematoda</taxon>
        <taxon>Chromadorea</taxon>
        <taxon>Rhabditida</taxon>
        <taxon>Rhabditina</taxon>
        <taxon>Rhabditomorpha</taxon>
        <taxon>Strongyloidea</taxon>
        <taxon>Heligmosomidae</taxon>
        <taxon>Nippostrongylus</taxon>
    </lineage>
</organism>
<evidence type="ECO:0000313" key="4">
    <source>
        <dbReference type="EMBL" id="VDL83258.1"/>
    </source>
</evidence>
<accession>A0A0N4YQK1</accession>
<dbReference type="InterPro" id="IPR045049">
    <property type="entry name" value="Pcy1-like"/>
</dbReference>
<dbReference type="WBParaSite" id="NBR_0001952301-mRNA-1">
    <property type="protein sequence ID" value="NBR_0001952301-mRNA-1"/>
    <property type="gene ID" value="NBR_0001952301"/>
</dbReference>
<dbReference type="Gene3D" id="3.40.50.620">
    <property type="entry name" value="HUPs"/>
    <property type="match status" value="1"/>
</dbReference>
<reference evidence="4 5" key="2">
    <citation type="submission" date="2018-11" db="EMBL/GenBank/DDBJ databases">
        <authorList>
            <consortium name="Pathogen Informatics"/>
        </authorList>
    </citation>
    <scope>NUCLEOTIDE SEQUENCE [LARGE SCALE GENOMIC DNA]</scope>
</reference>
<protein>
    <recommendedName>
        <fullName evidence="2">choline-phosphate cytidylyltransferase</fullName>
        <ecNumber evidence="2">2.7.7.15</ecNumber>
    </recommendedName>
</protein>
<dbReference type="Pfam" id="PF01467">
    <property type="entry name" value="CTP_transf_like"/>
    <property type="match status" value="1"/>
</dbReference>
<evidence type="ECO:0000313" key="6">
    <source>
        <dbReference type="WBParaSite" id="NBR_0001952301-mRNA-1"/>
    </source>
</evidence>
<name>A0A0N4YQK1_NIPBR</name>
<feature type="domain" description="Cytidyltransferase-like" evidence="3">
    <location>
        <begin position="29"/>
        <end position="96"/>
    </location>
</feature>
<dbReference type="NCBIfam" id="TIGR00125">
    <property type="entry name" value="cyt_tran_rel"/>
    <property type="match status" value="1"/>
</dbReference>
<dbReference type="PANTHER" id="PTHR10739">
    <property type="entry name" value="CYTIDYLYLTRANSFERASE"/>
    <property type="match status" value="1"/>
</dbReference>
<dbReference type="GO" id="GO:0031210">
    <property type="term" value="F:phosphatidylcholine binding"/>
    <property type="evidence" value="ECO:0007669"/>
    <property type="project" value="TreeGrafter"/>
</dbReference>
<dbReference type="UniPathway" id="UPA00753">
    <property type="reaction ID" value="UER00739"/>
</dbReference>
<dbReference type="AlphaFoldDB" id="A0A0N4YQK1"/>
<dbReference type="SUPFAM" id="SSF52374">
    <property type="entry name" value="Nucleotidylyl transferase"/>
    <property type="match status" value="1"/>
</dbReference>
<evidence type="ECO:0000256" key="1">
    <source>
        <dbReference type="ARBA" id="ARBA00025706"/>
    </source>
</evidence>
<gene>
    <name evidence="4" type="ORF">NBR_LOCUS19524</name>
</gene>